<comment type="caution">
    <text evidence="2">The sequence shown here is derived from an EMBL/GenBank/DDBJ whole genome shotgun (WGS) entry which is preliminary data.</text>
</comment>
<dbReference type="Pfam" id="PF04386">
    <property type="entry name" value="SspB"/>
    <property type="match status" value="1"/>
</dbReference>
<dbReference type="STRING" id="45067.Llan_1294"/>
<dbReference type="AlphaFoldDB" id="A0A0W0VPP9"/>
<dbReference type="PANTHER" id="PTHR37486">
    <property type="entry name" value="STRINGENT STARVATION PROTEIN B"/>
    <property type="match status" value="1"/>
</dbReference>
<dbReference type="GO" id="GO:0005840">
    <property type="term" value="C:ribosome"/>
    <property type="evidence" value="ECO:0007669"/>
    <property type="project" value="TreeGrafter"/>
</dbReference>
<dbReference type="PIRSF" id="PIRSF005276">
    <property type="entry name" value="SspB"/>
    <property type="match status" value="1"/>
</dbReference>
<dbReference type="PANTHER" id="PTHR37486:SF1">
    <property type="entry name" value="STRINGENT STARVATION PROTEIN B"/>
    <property type="match status" value="1"/>
</dbReference>
<feature type="region of interest" description="Disordered" evidence="1">
    <location>
        <begin position="100"/>
        <end position="133"/>
    </location>
</feature>
<dbReference type="Proteomes" id="UP000054869">
    <property type="component" value="Unassembled WGS sequence"/>
</dbReference>
<dbReference type="InterPro" id="IPR036760">
    <property type="entry name" value="SspB-like_sf"/>
</dbReference>
<proteinExistence type="predicted"/>
<keyword evidence="3" id="KW-1185">Reference proteome</keyword>
<dbReference type="eggNOG" id="COG2969">
    <property type="taxonomic scope" value="Bacteria"/>
</dbReference>
<evidence type="ECO:0000256" key="1">
    <source>
        <dbReference type="SAM" id="MobiDB-lite"/>
    </source>
</evidence>
<dbReference type="EMBL" id="LNYI01000028">
    <property type="protein sequence ID" value="KTD22031.1"/>
    <property type="molecule type" value="Genomic_DNA"/>
</dbReference>
<gene>
    <name evidence="2" type="primary">sspB</name>
    <name evidence="2" type="ORF">Llan_1294</name>
</gene>
<organism evidence="2 3">
    <name type="scientific">Legionella lansingensis</name>
    <dbReference type="NCBI Taxonomy" id="45067"/>
    <lineage>
        <taxon>Bacteria</taxon>
        <taxon>Pseudomonadati</taxon>
        <taxon>Pseudomonadota</taxon>
        <taxon>Gammaproteobacteria</taxon>
        <taxon>Legionellales</taxon>
        <taxon>Legionellaceae</taxon>
        <taxon>Legionella</taxon>
    </lineage>
</organism>
<protein>
    <submittedName>
        <fullName evidence="2">Stringent starvation protein B</fullName>
    </submittedName>
</protein>
<evidence type="ECO:0000313" key="2">
    <source>
        <dbReference type="EMBL" id="KTD22031.1"/>
    </source>
</evidence>
<dbReference type="SUPFAM" id="SSF101738">
    <property type="entry name" value="SspB-like"/>
    <property type="match status" value="1"/>
</dbReference>
<reference evidence="2 3" key="1">
    <citation type="submission" date="2015-11" db="EMBL/GenBank/DDBJ databases">
        <title>Genomic analysis of 38 Legionella species identifies large and diverse effector repertoires.</title>
        <authorList>
            <person name="Burstein D."/>
            <person name="Amaro F."/>
            <person name="Zusman T."/>
            <person name="Lifshitz Z."/>
            <person name="Cohen O."/>
            <person name="Gilbert J.A."/>
            <person name="Pupko T."/>
            <person name="Shuman H.A."/>
            <person name="Segal G."/>
        </authorList>
    </citation>
    <scope>NUCLEOTIDE SEQUENCE [LARGE SCALE GENOMIC DNA]</scope>
    <source>
        <strain evidence="2 3">ATCC 49751</strain>
    </source>
</reference>
<dbReference type="Gene3D" id="2.30.30.220">
    <property type="entry name" value="SspB-like"/>
    <property type="match status" value="1"/>
</dbReference>
<name>A0A0W0VPP9_9GAMM</name>
<accession>A0A0W0VPP9</accession>
<evidence type="ECO:0000313" key="3">
    <source>
        <dbReference type="Proteomes" id="UP000054869"/>
    </source>
</evidence>
<dbReference type="InterPro" id="IPR007481">
    <property type="entry name" value="SspB"/>
</dbReference>
<dbReference type="GO" id="GO:0045732">
    <property type="term" value="P:positive regulation of protein catabolic process"/>
    <property type="evidence" value="ECO:0007669"/>
    <property type="project" value="TreeGrafter"/>
</dbReference>
<dbReference type="GO" id="GO:0005829">
    <property type="term" value="C:cytosol"/>
    <property type="evidence" value="ECO:0007669"/>
    <property type="project" value="TreeGrafter"/>
</dbReference>
<dbReference type="PATRIC" id="fig|45067.4.peg.1356"/>
<dbReference type="NCBIfam" id="NF008769">
    <property type="entry name" value="PRK11798.2-5"/>
    <property type="match status" value="1"/>
</dbReference>
<sequence>MMKMTSNRPYLIRAIYDWIVDNELTPYILVNASYPGVQVPQEYVKGDRIVLNISPKACRGLHLENDRIIFTARFSGESMQIFIVPAAVLAIYAKENGQGMEFGEDLNEPPPPAKTGTDSKARKPALTLVKKKE</sequence>